<proteinExistence type="predicted"/>
<dbReference type="Gene3D" id="2.160.20.110">
    <property type="match status" value="1"/>
</dbReference>
<protein>
    <recommendedName>
        <fullName evidence="7">Gram-positive cocci surface proteins LPxTG domain-containing protein</fullName>
    </recommendedName>
</protein>
<evidence type="ECO:0000256" key="4">
    <source>
        <dbReference type="ARBA" id="ARBA00023088"/>
    </source>
</evidence>
<dbReference type="RefSeq" id="WP_204448205.1">
    <property type="nucleotide sequence ID" value="NZ_JACJKY010000030.1"/>
</dbReference>
<dbReference type="InterPro" id="IPR019931">
    <property type="entry name" value="LPXTG_anchor"/>
</dbReference>
<keyword evidence="2" id="KW-0964">Secreted</keyword>
<dbReference type="Proteomes" id="UP000774750">
    <property type="component" value="Unassembled WGS sequence"/>
</dbReference>
<evidence type="ECO:0000256" key="5">
    <source>
        <dbReference type="SAM" id="Phobius"/>
    </source>
</evidence>
<feature type="chain" id="PRO_5036814412" description="Gram-positive cocci surface proteins LPxTG domain-containing protein" evidence="6">
    <location>
        <begin position="30"/>
        <end position="1121"/>
    </location>
</feature>
<keyword evidence="1" id="KW-0134">Cell wall</keyword>
<keyword evidence="9" id="KW-1185">Reference proteome</keyword>
<evidence type="ECO:0000259" key="7">
    <source>
        <dbReference type="PROSITE" id="PS50847"/>
    </source>
</evidence>
<dbReference type="AlphaFoldDB" id="A0A938X8N5"/>
<keyword evidence="4" id="KW-0572">Peptidoglycan-anchor</keyword>
<evidence type="ECO:0000256" key="3">
    <source>
        <dbReference type="ARBA" id="ARBA00022729"/>
    </source>
</evidence>
<sequence>MKHKSVNRVCAVILSLMLIVGMVPTTVFASDPVENTAPAVENFATADELRANFDMDDSTVDKTFKKVYFGKSKTWSIVGVDPVGGGLVLLSQNSTPSSYFSSSTDVKDYDSAWDVIYEDGFVPEKVAPNHYGASDMRAAFQSYTESGNSACWFTDAQLDMIIPTTIYTADVYNTDDNGNPRVYHSTELLYPTYSTDYKPVSEGRIQFVTVGSNSAKNLGTELKVSLKTNVIGSFTRSAWVSGPNNIDRVLVNSNNGVDLRWADDKRDYLPVFQLDTSNVLFGSIYEGVTAEGEQKDSYDRKTFTLRMDAEQYKVDLGEAHITAPAMEYVTVNDAPEGTFLVVQCGEGAWAKAVSGDMTFSASDLSGGKITSFENCKVWLEKTDADAMLTYASYADTVNAYSVGITSNAKLVRDENSGEENQVSLDSAPIEDIVYTTVEDYCFPEDYGDTLSNNGITVTRNSDTQITISGTPTSDFYLTLPLPDYCGTKDKWDGVTVASGYESGDGTQDNPYVIANSEQFAYFAQQMQSEDYNGAGEYFVLTADLELTSADWKPVFQFDGSFDGNGHTILFTQQEGMFITNDVNQRFYYFGLFGIQRGTVSNLNVSGEIIVNIPTGVKLGYLNVGGICGYTEGTVSHCSSDVVIRFEDGENTKINVGGIAGQIYSYSNFPGVVEYCGYSGSITVNATVVNAGGIAGHMLGGTIRQCFNNGTLDITAGDSSHGGGIIGSIYDTYYTNTRVIESCYNWGAVSITSSSSVNAGGIAGYFVAENSTSDASTISGCYSIGTLSSSSGNNSPLSPKVNGHVEVNNNYCLENEDKNTEKVADKAELFEKLNVYAPNTWFADKVTGDVRLLWELNVPAAPEAIFNADSENGGILSNVAAGMKYSLDGGNTWLDITDTTVAITGVTVENGILVYLPGDFHETNDSEIQSITITKAAAPTSVGANGCTTTEQNDGMITGVDSTMEYKAADGDTWIAVTGNSVTDLEPGTYLVRVKGNGTELASDPVTITVDKHICAAQGDWQHDENNHWKLCSCGEKLDGAAHTFVWVIDKEATATEAGSKHEECTVCGYAKAAVEIPATGENTSPETGDNSNIALWIAVMLAAGTALTGTVLYNRKRKYSR</sequence>
<dbReference type="PROSITE" id="PS50847">
    <property type="entry name" value="GRAM_POS_ANCHORING"/>
    <property type="match status" value="1"/>
</dbReference>
<evidence type="ECO:0000313" key="8">
    <source>
        <dbReference type="EMBL" id="MBM6921873.1"/>
    </source>
</evidence>
<evidence type="ECO:0000256" key="2">
    <source>
        <dbReference type="ARBA" id="ARBA00022525"/>
    </source>
</evidence>
<feature type="domain" description="Gram-positive cocci surface proteins LPxTG" evidence="7">
    <location>
        <begin position="1084"/>
        <end position="1121"/>
    </location>
</feature>
<feature type="transmembrane region" description="Helical" evidence="5">
    <location>
        <begin position="1093"/>
        <end position="1113"/>
    </location>
</feature>
<keyword evidence="3 6" id="KW-0732">Signal</keyword>
<name>A0A938X8N5_9FIRM</name>
<dbReference type="EMBL" id="JACJKY010000030">
    <property type="protein sequence ID" value="MBM6921873.1"/>
    <property type="molecule type" value="Genomic_DNA"/>
</dbReference>
<keyword evidence="5" id="KW-1133">Transmembrane helix</keyword>
<keyword evidence="5" id="KW-0472">Membrane</keyword>
<evidence type="ECO:0000313" key="9">
    <source>
        <dbReference type="Proteomes" id="UP000774750"/>
    </source>
</evidence>
<keyword evidence="5" id="KW-0812">Transmembrane</keyword>
<comment type="caution">
    <text evidence="8">The sequence shown here is derived from an EMBL/GenBank/DDBJ whole genome shotgun (WGS) entry which is preliminary data.</text>
</comment>
<accession>A0A938X8N5</accession>
<evidence type="ECO:0000256" key="1">
    <source>
        <dbReference type="ARBA" id="ARBA00022512"/>
    </source>
</evidence>
<gene>
    <name evidence="8" type="ORF">H6A12_12025</name>
</gene>
<reference evidence="8" key="2">
    <citation type="journal article" date="2021" name="Sci. Rep.">
        <title>The distribution of antibiotic resistance genes in chicken gut microbiota commensals.</title>
        <authorList>
            <person name="Juricova H."/>
            <person name="Matiasovicova J."/>
            <person name="Kubasova T."/>
            <person name="Cejkova D."/>
            <person name="Rychlik I."/>
        </authorList>
    </citation>
    <scope>NUCLEOTIDE SEQUENCE</scope>
    <source>
        <strain evidence="8">An559</strain>
    </source>
</reference>
<feature type="signal peptide" evidence="6">
    <location>
        <begin position="1"/>
        <end position="29"/>
    </location>
</feature>
<organism evidence="8 9">
    <name type="scientific">Merdimmobilis hominis</name>
    <dbReference type="NCBI Taxonomy" id="2897707"/>
    <lineage>
        <taxon>Bacteria</taxon>
        <taxon>Bacillati</taxon>
        <taxon>Bacillota</taxon>
        <taxon>Clostridia</taxon>
        <taxon>Eubacteriales</taxon>
        <taxon>Oscillospiraceae</taxon>
        <taxon>Merdimmobilis</taxon>
    </lineage>
</organism>
<reference evidence="8" key="1">
    <citation type="submission" date="2020-08" db="EMBL/GenBank/DDBJ databases">
        <authorList>
            <person name="Cejkova D."/>
            <person name="Kubasova T."/>
            <person name="Jahodarova E."/>
            <person name="Rychlik I."/>
        </authorList>
    </citation>
    <scope>NUCLEOTIDE SEQUENCE</scope>
    <source>
        <strain evidence="8">An559</strain>
    </source>
</reference>
<evidence type="ECO:0000256" key="6">
    <source>
        <dbReference type="SAM" id="SignalP"/>
    </source>
</evidence>